<dbReference type="InParanoid" id="A0A2J7RFK3"/>
<feature type="region of interest" description="Disordered" evidence="1">
    <location>
        <begin position="27"/>
        <end position="49"/>
    </location>
</feature>
<proteinExistence type="predicted"/>
<gene>
    <name evidence="2" type="ORF">B7P43_G10004</name>
</gene>
<dbReference type="AlphaFoldDB" id="A0A2J7RFK3"/>
<protein>
    <submittedName>
        <fullName evidence="2">Uncharacterized protein</fullName>
    </submittedName>
</protein>
<sequence>MDRDGDSHANTRKAKEIIEKYAEKMKEAKVKDRMKGRPGLTRRNTLHSQ</sequence>
<evidence type="ECO:0000313" key="3">
    <source>
        <dbReference type="Proteomes" id="UP000235965"/>
    </source>
</evidence>
<dbReference type="EMBL" id="NEVH01004411">
    <property type="protein sequence ID" value="PNF39611.1"/>
    <property type="molecule type" value="Genomic_DNA"/>
</dbReference>
<accession>A0A2J7RFK3</accession>
<comment type="caution">
    <text evidence="2">The sequence shown here is derived from an EMBL/GenBank/DDBJ whole genome shotgun (WGS) entry which is preliminary data.</text>
</comment>
<name>A0A2J7RFK3_9NEOP</name>
<organism evidence="2 3">
    <name type="scientific">Cryptotermes secundus</name>
    <dbReference type="NCBI Taxonomy" id="105785"/>
    <lineage>
        <taxon>Eukaryota</taxon>
        <taxon>Metazoa</taxon>
        <taxon>Ecdysozoa</taxon>
        <taxon>Arthropoda</taxon>
        <taxon>Hexapoda</taxon>
        <taxon>Insecta</taxon>
        <taxon>Pterygota</taxon>
        <taxon>Neoptera</taxon>
        <taxon>Polyneoptera</taxon>
        <taxon>Dictyoptera</taxon>
        <taxon>Blattodea</taxon>
        <taxon>Blattoidea</taxon>
        <taxon>Termitoidae</taxon>
        <taxon>Kalotermitidae</taxon>
        <taxon>Cryptotermitinae</taxon>
        <taxon>Cryptotermes</taxon>
    </lineage>
</organism>
<evidence type="ECO:0000313" key="2">
    <source>
        <dbReference type="EMBL" id="PNF39611.1"/>
    </source>
</evidence>
<keyword evidence="3" id="KW-1185">Reference proteome</keyword>
<reference evidence="2 3" key="1">
    <citation type="submission" date="2017-12" db="EMBL/GenBank/DDBJ databases">
        <title>Hemimetabolous genomes reveal molecular basis of termite eusociality.</title>
        <authorList>
            <person name="Harrison M.C."/>
            <person name="Jongepier E."/>
            <person name="Robertson H.M."/>
            <person name="Arning N."/>
            <person name="Bitard-Feildel T."/>
            <person name="Chao H."/>
            <person name="Childers C.P."/>
            <person name="Dinh H."/>
            <person name="Doddapaneni H."/>
            <person name="Dugan S."/>
            <person name="Gowin J."/>
            <person name="Greiner C."/>
            <person name="Han Y."/>
            <person name="Hu H."/>
            <person name="Hughes D.S.T."/>
            <person name="Huylmans A.-K."/>
            <person name="Kemena C."/>
            <person name="Kremer L.P.M."/>
            <person name="Lee S.L."/>
            <person name="Lopez-Ezquerra A."/>
            <person name="Mallet L."/>
            <person name="Monroy-Kuhn J.M."/>
            <person name="Moser A."/>
            <person name="Murali S.C."/>
            <person name="Muzny D.M."/>
            <person name="Otani S."/>
            <person name="Piulachs M.-D."/>
            <person name="Poelchau M."/>
            <person name="Qu J."/>
            <person name="Schaub F."/>
            <person name="Wada-Katsumata A."/>
            <person name="Worley K.C."/>
            <person name="Xie Q."/>
            <person name="Ylla G."/>
            <person name="Poulsen M."/>
            <person name="Gibbs R.A."/>
            <person name="Schal C."/>
            <person name="Richards S."/>
            <person name="Belles X."/>
            <person name="Korb J."/>
            <person name="Bornberg-Bauer E."/>
        </authorList>
    </citation>
    <scope>NUCLEOTIDE SEQUENCE [LARGE SCALE GENOMIC DNA]</scope>
    <source>
        <tissue evidence="2">Whole body</tissue>
    </source>
</reference>
<dbReference type="Proteomes" id="UP000235965">
    <property type="component" value="Unassembled WGS sequence"/>
</dbReference>
<evidence type="ECO:0000256" key="1">
    <source>
        <dbReference type="SAM" id="MobiDB-lite"/>
    </source>
</evidence>